<evidence type="ECO:0000313" key="7">
    <source>
        <dbReference type="EMBL" id="GGF17968.1"/>
    </source>
</evidence>
<dbReference type="PROSITE" id="PS50042">
    <property type="entry name" value="CNMP_BINDING_3"/>
    <property type="match status" value="1"/>
</dbReference>
<evidence type="ECO:0000256" key="1">
    <source>
        <dbReference type="ARBA" id="ARBA00004370"/>
    </source>
</evidence>
<dbReference type="GO" id="GO:0016020">
    <property type="term" value="C:membrane"/>
    <property type="evidence" value="ECO:0007669"/>
    <property type="project" value="UniProtKB-SubCell"/>
</dbReference>
<evidence type="ECO:0000256" key="5">
    <source>
        <dbReference type="SAM" id="Phobius"/>
    </source>
</evidence>
<organism evidence="7 8">
    <name type="scientific">Subtercola lobariae</name>
    <dbReference type="NCBI Taxonomy" id="1588641"/>
    <lineage>
        <taxon>Bacteria</taxon>
        <taxon>Bacillati</taxon>
        <taxon>Actinomycetota</taxon>
        <taxon>Actinomycetes</taxon>
        <taxon>Micrococcales</taxon>
        <taxon>Microbacteriaceae</taxon>
        <taxon>Subtercola</taxon>
    </lineage>
</organism>
<dbReference type="SUPFAM" id="SSF51206">
    <property type="entry name" value="cAMP-binding domain-like"/>
    <property type="match status" value="1"/>
</dbReference>
<evidence type="ECO:0000256" key="4">
    <source>
        <dbReference type="ARBA" id="ARBA00023136"/>
    </source>
</evidence>
<feature type="transmembrane region" description="Helical" evidence="5">
    <location>
        <begin position="119"/>
        <end position="137"/>
    </location>
</feature>
<dbReference type="Pfam" id="PF00027">
    <property type="entry name" value="cNMP_binding"/>
    <property type="match status" value="1"/>
</dbReference>
<feature type="transmembrane region" description="Helical" evidence="5">
    <location>
        <begin position="78"/>
        <end position="99"/>
    </location>
</feature>
<feature type="transmembrane region" description="Helical" evidence="5">
    <location>
        <begin position="143"/>
        <end position="174"/>
    </location>
</feature>
<dbReference type="GO" id="GO:0055085">
    <property type="term" value="P:transmembrane transport"/>
    <property type="evidence" value="ECO:0007669"/>
    <property type="project" value="InterPro"/>
</dbReference>
<dbReference type="InterPro" id="IPR006685">
    <property type="entry name" value="MscS_channel_2nd"/>
</dbReference>
<dbReference type="AlphaFoldDB" id="A0A917EX43"/>
<comment type="caution">
    <text evidence="7">The sequence shown here is derived from an EMBL/GenBank/DDBJ whole genome shotgun (WGS) entry which is preliminary data.</text>
</comment>
<dbReference type="Gene3D" id="1.10.287.1260">
    <property type="match status" value="1"/>
</dbReference>
<dbReference type="InterPro" id="IPR010920">
    <property type="entry name" value="LSM_dom_sf"/>
</dbReference>
<dbReference type="Proteomes" id="UP000598775">
    <property type="component" value="Unassembled WGS sequence"/>
</dbReference>
<keyword evidence="3 5" id="KW-1133">Transmembrane helix</keyword>
<dbReference type="Pfam" id="PF00924">
    <property type="entry name" value="MS_channel_2nd"/>
    <property type="match status" value="1"/>
</dbReference>
<protein>
    <submittedName>
        <fullName evidence="7">Membrane protein</fullName>
    </submittedName>
</protein>
<dbReference type="RefSeq" id="WP_188674643.1">
    <property type="nucleotide sequence ID" value="NZ_BMGP01000002.1"/>
</dbReference>
<evidence type="ECO:0000256" key="3">
    <source>
        <dbReference type="ARBA" id="ARBA00022989"/>
    </source>
</evidence>
<dbReference type="EMBL" id="BMGP01000002">
    <property type="protein sequence ID" value="GGF17968.1"/>
    <property type="molecule type" value="Genomic_DNA"/>
</dbReference>
<name>A0A917EX43_9MICO</name>
<dbReference type="PANTHER" id="PTHR30566">
    <property type="entry name" value="YNAI-RELATED MECHANOSENSITIVE ION CHANNEL"/>
    <property type="match status" value="1"/>
</dbReference>
<dbReference type="Gene3D" id="2.30.30.60">
    <property type="match status" value="1"/>
</dbReference>
<dbReference type="InterPro" id="IPR023408">
    <property type="entry name" value="MscS_beta-dom_sf"/>
</dbReference>
<reference evidence="7 8" key="1">
    <citation type="journal article" date="2014" name="Int. J. Syst. Evol. Microbiol.">
        <title>Complete genome sequence of Corynebacterium casei LMG S-19264T (=DSM 44701T), isolated from a smear-ripened cheese.</title>
        <authorList>
            <consortium name="US DOE Joint Genome Institute (JGI-PGF)"/>
            <person name="Walter F."/>
            <person name="Albersmeier A."/>
            <person name="Kalinowski J."/>
            <person name="Ruckert C."/>
        </authorList>
    </citation>
    <scope>NUCLEOTIDE SEQUENCE [LARGE SCALE GENOMIC DNA]</scope>
    <source>
        <strain evidence="7 8">CGMCC 1.12976</strain>
    </source>
</reference>
<dbReference type="InterPro" id="IPR018490">
    <property type="entry name" value="cNMP-bd_dom_sf"/>
</dbReference>
<dbReference type="SUPFAM" id="SSF50182">
    <property type="entry name" value="Sm-like ribonucleoproteins"/>
    <property type="match status" value="1"/>
</dbReference>
<keyword evidence="2 5" id="KW-0812">Transmembrane</keyword>
<evidence type="ECO:0000259" key="6">
    <source>
        <dbReference type="PROSITE" id="PS50042"/>
    </source>
</evidence>
<dbReference type="InterPro" id="IPR014710">
    <property type="entry name" value="RmlC-like_jellyroll"/>
</dbReference>
<gene>
    <name evidence="7" type="ORF">GCM10011399_09590</name>
</gene>
<accession>A0A917EX43</accession>
<evidence type="ECO:0000256" key="2">
    <source>
        <dbReference type="ARBA" id="ARBA00022692"/>
    </source>
</evidence>
<evidence type="ECO:0000313" key="8">
    <source>
        <dbReference type="Proteomes" id="UP000598775"/>
    </source>
</evidence>
<comment type="subcellular location">
    <subcellularLocation>
        <location evidence="1">Membrane</location>
    </subcellularLocation>
</comment>
<feature type="transmembrane region" description="Helical" evidence="5">
    <location>
        <begin position="12"/>
        <end position="35"/>
    </location>
</feature>
<dbReference type="Gene3D" id="2.60.120.10">
    <property type="entry name" value="Jelly Rolls"/>
    <property type="match status" value="1"/>
</dbReference>
<feature type="domain" description="Cyclic nucleotide-binding" evidence="6">
    <location>
        <begin position="336"/>
        <end position="445"/>
    </location>
</feature>
<proteinExistence type="predicted"/>
<keyword evidence="8" id="KW-1185">Reference proteome</keyword>
<dbReference type="InterPro" id="IPR000595">
    <property type="entry name" value="cNMP-bd_dom"/>
</dbReference>
<feature type="transmembrane region" description="Helical" evidence="5">
    <location>
        <begin position="47"/>
        <end position="66"/>
    </location>
</feature>
<sequence>MSQIWNEPWFGLALTIAIGLPVLLVILTEVLASLVRRGHPAAKPVRLLRNLVLPVGALFALLSLASNTTGVELTWVRVVATLFGFLVILLLLSSVNVVLFGNPKEGSWRERLPSIFIDLARLGLILVGLALLFSWVWDADIGGLITALGVTSIVVGLALQNAVGSVISGLLLLFEQPFKIGDWLDTGKVQGRVVEVNWRAVHIDTGNGIQIVPNASLADSSFTNLSQAPGAFRATATVKFSTDDPPHEVLDLMHHVASGLPNLKRGESIEASYAGNASFSISIPVAGPSEAPNATALFLAWLWYAARRSGLALDGDATDPIQTPERLDAAIDTLTQVLRLKSDDYDWLAPLCRLEQYGHGEVLHVSNTVPDAFRFILDGKVRLSVPTEWGDVSYLALGDNEFFGLMALSREVDRGSAIADGTTTVLRISTSAVDRLISSNPALARSIGTVVDARTQSAREAVAALGIDVQAEG</sequence>
<dbReference type="PANTHER" id="PTHR30566:SF25">
    <property type="entry name" value="INNER MEMBRANE PROTEIN"/>
    <property type="match status" value="1"/>
</dbReference>
<dbReference type="CDD" id="cd00038">
    <property type="entry name" value="CAP_ED"/>
    <property type="match status" value="1"/>
</dbReference>
<keyword evidence="4 5" id="KW-0472">Membrane</keyword>